<dbReference type="PANTHER" id="PTHR43736">
    <property type="entry name" value="ADP-RIBOSE PYROPHOSPHATASE"/>
    <property type="match status" value="1"/>
</dbReference>
<organism evidence="3 4">
    <name type="scientific">Trichoderma harzianum</name>
    <name type="common">Hypocrea lixii</name>
    <dbReference type="NCBI Taxonomy" id="5544"/>
    <lineage>
        <taxon>Eukaryota</taxon>
        <taxon>Fungi</taxon>
        <taxon>Dikarya</taxon>
        <taxon>Ascomycota</taxon>
        <taxon>Pezizomycotina</taxon>
        <taxon>Sordariomycetes</taxon>
        <taxon>Hypocreomycetidae</taxon>
        <taxon>Hypocreales</taxon>
        <taxon>Hypocreaceae</taxon>
        <taxon>Trichoderma</taxon>
    </lineage>
</organism>
<accession>A0A0F9Y3L6</accession>
<comment type="caution">
    <text evidence="3">The sequence shown here is derived from an EMBL/GenBank/DDBJ whole genome shotgun (WGS) entry which is preliminary data.</text>
</comment>
<proteinExistence type="predicted"/>
<dbReference type="OrthoDB" id="276276at2759"/>
<dbReference type="CDD" id="cd02883">
    <property type="entry name" value="NUDIX_Hydrolase"/>
    <property type="match status" value="1"/>
</dbReference>
<sequence length="248" mass="27265">MTFIAGQCSTILNLDLLRIFEALILGALMNRILRSSVFNTSRAAVKSVMPSTSTLEAAAAKRPASNLQFTVHPSAAPFTVSQQAYLAAHPDPRYTYIATGSLVFDTSNQSCPRLLLLQRAAHDSMPNKWEVPGGGCDDEDESILHAAARELWEEAGLKAIHLGAPVGRPYFLQSRSGKKVCKFVFPVQAETNSGGRMDVTLDPREHQSFTWASEEEVKAKRIKDMELEFTTKDLECIVLAAFSQFKTG</sequence>
<feature type="domain" description="Nudix hydrolase" evidence="2">
    <location>
        <begin position="94"/>
        <end position="235"/>
    </location>
</feature>
<evidence type="ECO:0000313" key="4">
    <source>
        <dbReference type="Proteomes" id="UP000034112"/>
    </source>
</evidence>
<protein>
    <recommendedName>
        <fullName evidence="2">Nudix hydrolase domain-containing protein</fullName>
    </recommendedName>
</protein>
<dbReference type="OMA" id="PNLWEPA"/>
<name>A0A0F9Y3L6_TRIHA</name>
<dbReference type="Proteomes" id="UP000034112">
    <property type="component" value="Unassembled WGS sequence"/>
</dbReference>
<gene>
    <name evidence="3" type="ORF">THAR02_01212</name>
</gene>
<dbReference type="InterPro" id="IPR000086">
    <property type="entry name" value="NUDIX_hydrolase_dom"/>
</dbReference>
<evidence type="ECO:0000256" key="1">
    <source>
        <dbReference type="ARBA" id="ARBA00022801"/>
    </source>
</evidence>
<dbReference type="InterPro" id="IPR015797">
    <property type="entry name" value="NUDIX_hydrolase-like_dom_sf"/>
</dbReference>
<dbReference type="SUPFAM" id="SSF55811">
    <property type="entry name" value="Nudix"/>
    <property type="match status" value="1"/>
</dbReference>
<dbReference type="InterPro" id="IPR020084">
    <property type="entry name" value="NUDIX_hydrolase_CS"/>
</dbReference>
<dbReference type="PROSITE" id="PS51462">
    <property type="entry name" value="NUDIX"/>
    <property type="match status" value="1"/>
</dbReference>
<dbReference type="GO" id="GO:0016787">
    <property type="term" value="F:hydrolase activity"/>
    <property type="evidence" value="ECO:0007669"/>
    <property type="project" value="UniProtKB-KW"/>
</dbReference>
<dbReference type="PROSITE" id="PS00893">
    <property type="entry name" value="NUDIX_BOX"/>
    <property type="match status" value="1"/>
</dbReference>
<evidence type="ECO:0000259" key="2">
    <source>
        <dbReference type="PROSITE" id="PS51462"/>
    </source>
</evidence>
<dbReference type="AlphaFoldDB" id="A0A0F9Y3L6"/>
<dbReference type="PANTHER" id="PTHR43736:SF1">
    <property type="entry name" value="DIHYDRONEOPTERIN TRIPHOSPHATE DIPHOSPHATASE"/>
    <property type="match status" value="1"/>
</dbReference>
<dbReference type="EMBL" id="JOKZ01000020">
    <property type="protein sequence ID" value="KKP06723.1"/>
    <property type="molecule type" value="Genomic_DNA"/>
</dbReference>
<dbReference type="Gene3D" id="3.90.79.10">
    <property type="entry name" value="Nucleoside Triphosphate Pyrophosphohydrolase"/>
    <property type="match status" value="1"/>
</dbReference>
<evidence type="ECO:0000313" key="3">
    <source>
        <dbReference type="EMBL" id="KKP06723.1"/>
    </source>
</evidence>
<reference evidence="4" key="1">
    <citation type="journal article" date="2015" name="Genome Announc.">
        <title>Draft whole-genome sequence of the biocontrol agent Trichoderma harzianum T6776.</title>
        <authorList>
            <person name="Baroncelli R."/>
            <person name="Piaggeschi G."/>
            <person name="Fiorini L."/>
            <person name="Bertolini E."/>
            <person name="Zapparata A."/>
            <person name="Pe M.E."/>
            <person name="Sarrocco S."/>
            <person name="Vannacci G."/>
        </authorList>
    </citation>
    <scope>NUCLEOTIDE SEQUENCE [LARGE SCALE GENOMIC DNA]</scope>
    <source>
        <strain evidence="4">T6776</strain>
    </source>
</reference>
<dbReference type="Pfam" id="PF00293">
    <property type="entry name" value="NUDIX"/>
    <property type="match status" value="1"/>
</dbReference>
<keyword evidence="1" id="KW-0378">Hydrolase</keyword>